<reference evidence="1 2" key="1">
    <citation type="journal article" date="2019" name="Nat. Ecol. Evol.">
        <title>Megaphylogeny resolves global patterns of mushroom evolution.</title>
        <authorList>
            <person name="Varga T."/>
            <person name="Krizsan K."/>
            <person name="Foldi C."/>
            <person name="Dima B."/>
            <person name="Sanchez-Garcia M."/>
            <person name="Sanchez-Ramirez S."/>
            <person name="Szollosi G.J."/>
            <person name="Szarkandi J.G."/>
            <person name="Papp V."/>
            <person name="Albert L."/>
            <person name="Andreopoulos W."/>
            <person name="Angelini C."/>
            <person name="Antonin V."/>
            <person name="Barry K.W."/>
            <person name="Bougher N.L."/>
            <person name="Buchanan P."/>
            <person name="Buyck B."/>
            <person name="Bense V."/>
            <person name="Catcheside P."/>
            <person name="Chovatia M."/>
            <person name="Cooper J."/>
            <person name="Damon W."/>
            <person name="Desjardin D."/>
            <person name="Finy P."/>
            <person name="Geml J."/>
            <person name="Haridas S."/>
            <person name="Hughes K."/>
            <person name="Justo A."/>
            <person name="Karasinski D."/>
            <person name="Kautmanova I."/>
            <person name="Kiss B."/>
            <person name="Kocsube S."/>
            <person name="Kotiranta H."/>
            <person name="LaButti K.M."/>
            <person name="Lechner B.E."/>
            <person name="Liimatainen K."/>
            <person name="Lipzen A."/>
            <person name="Lukacs Z."/>
            <person name="Mihaltcheva S."/>
            <person name="Morgado L.N."/>
            <person name="Niskanen T."/>
            <person name="Noordeloos M.E."/>
            <person name="Ohm R.A."/>
            <person name="Ortiz-Santana B."/>
            <person name="Ovrebo C."/>
            <person name="Racz N."/>
            <person name="Riley R."/>
            <person name="Savchenko A."/>
            <person name="Shiryaev A."/>
            <person name="Soop K."/>
            <person name="Spirin V."/>
            <person name="Szebenyi C."/>
            <person name="Tomsovsky M."/>
            <person name="Tulloss R.E."/>
            <person name="Uehling J."/>
            <person name="Grigoriev I.V."/>
            <person name="Vagvolgyi C."/>
            <person name="Papp T."/>
            <person name="Martin F.M."/>
            <person name="Miettinen O."/>
            <person name="Hibbett D.S."/>
            <person name="Nagy L.G."/>
        </authorList>
    </citation>
    <scope>NUCLEOTIDE SEQUENCE [LARGE SCALE GENOMIC DNA]</scope>
    <source>
        <strain evidence="1 2">CBS 962.96</strain>
    </source>
</reference>
<dbReference type="InterPro" id="IPR046521">
    <property type="entry name" value="DUF6698"/>
</dbReference>
<keyword evidence="2" id="KW-1185">Reference proteome</keyword>
<sequence length="146" mass="16416">MPFVSSSSAIEPKFVRTKAGNAEKLDINTVTPELLVYVAAQVRFALCPIQSWSAKDGKFNLNHFYDNLVKFLYAAPVQWRDKTFRALNEEFFGPADDDNNEPALYSDMALLSEHFHVDSDDRTGIFLPLVKLVAPTKLLPLPLSLL</sequence>
<organism evidence="1 2">
    <name type="scientific">Dendrothele bispora (strain CBS 962.96)</name>
    <dbReference type="NCBI Taxonomy" id="1314807"/>
    <lineage>
        <taxon>Eukaryota</taxon>
        <taxon>Fungi</taxon>
        <taxon>Dikarya</taxon>
        <taxon>Basidiomycota</taxon>
        <taxon>Agaricomycotina</taxon>
        <taxon>Agaricomycetes</taxon>
        <taxon>Agaricomycetidae</taxon>
        <taxon>Agaricales</taxon>
        <taxon>Agaricales incertae sedis</taxon>
        <taxon>Dendrothele</taxon>
    </lineage>
</organism>
<evidence type="ECO:0000313" key="2">
    <source>
        <dbReference type="Proteomes" id="UP000297245"/>
    </source>
</evidence>
<dbReference type="AlphaFoldDB" id="A0A4S8L8Q1"/>
<dbReference type="Pfam" id="PF20414">
    <property type="entry name" value="DUF6698"/>
    <property type="match status" value="1"/>
</dbReference>
<protein>
    <submittedName>
        <fullName evidence="1">Uncharacterized protein</fullName>
    </submittedName>
</protein>
<gene>
    <name evidence="1" type="ORF">K435DRAFT_843395</name>
</gene>
<evidence type="ECO:0000313" key="1">
    <source>
        <dbReference type="EMBL" id="THU85079.1"/>
    </source>
</evidence>
<dbReference type="EMBL" id="ML179566">
    <property type="protein sequence ID" value="THU85079.1"/>
    <property type="molecule type" value="Genomic_DNA"/>
</dbReference>
<dbReference type="Proteomes" id="UP000297245">
    <property type="component" value="Unassembled WGS sequence"/>
</dbReference>
<accession>A0A4S8L8Q1</accession>
<name>A0A4S8L8Q1_DENBC</name>
<proteinExistence type="predicted"/>
<dbReference type="OrthoDB" id="3220614at2759"/>